<protein>
    <recommendedName>
        <fullName evidence="4">Aldehyde dehydrogenase</fullName>
    </recommendedName>
</protein>
<dbReference type="EMBL" id="VUNA01000006">
    <property type="protein sequence ID" value="MST70517.1"/>
    <property type="molecule type" value="Genomic_DNA"/>
</dbReference>
<dbReference type="InterPro" id="IPR015590">
    <property type="entry name" value="Aldehyde_DH_dom"/>
</dbReference>
<evidence type="ECO:0000256" key="2">
    <source>
        <dbReference type="ARBA" id="ARBA00023002"/>
    </source>
</evidence>
<dbReference type="InterPro" id="IPR016161">
    <property type="entry name" value="Ald_DH/histidinol_DH"/>
</dbReference>
<dbReference type="AlphaFoldDB" id="A0A6N7X4F5"/>
<dbReference type="InterPro" id="IPR029510">
    <property type="entry name" value="Ald_DH_CS_GLU"/>
</dbReference>
<dbReference type="FunFam" id="3.40.605.10:FF:000004">
    <property type="entry name" value="Aldehyde dehydrogenase"/>
    <property type="match status" value="1"/>
</dbReference>
<sequence length="459" mass="51819">MDRSEIIRIRDLQNQYFLTGTTLDVGHRISALKTLRAGIRRYEDAICRALKADLGKGSYESFMCEIGMVYDEISYMIRNVRHFAKEKNVRTPLAQFRSRSFVKPSPLGTVLIMSPWNYPFLLTMEPLIDAIAAGNTAMVKPSAYSPETGSVIRNIIKVCFPEEYVAVVTGGRKENQYLLDEKFDFIFFTGSKSVGQLVMQKSAEHLTPFALELGGKSPCIVDKTANIKLAARRIVFGKFLNCGQTCIAPDYIYCHEDVREELAEALKAETIRQYSPNALLNPDYGKIVNEKHFRRLNGLMDPEKVILGGGSDPETLQIEPTIMDSVEWTDPVMGEEIFGPILPILTYRSTEEAVQTLNRLPHPLALYVFTGKKKVAEYFLSRCRFGGGCVNDTIIHIASNKLGFGGVGDSGIGNYHGKWGFDTFSHYKGIVDKKTRPDLPMRYQPYKKMYEKVLHVLFR</sequence>
<evidence type="ECO:0000256" key="7">
    <source>
        <dbReference type="RuleBase" id="RU003345"/>
    </source>
</evidence>
<dbReference type="CDD" id="cd07136">
    <property type="entry name" value="ALDH_YwdH-P39616"/>
    <property type="match status" value="1"/>
</dbReference>
<feature type="active site" evidence="5">
    <location>
        <position position="246"/>
    </location>
</feature>
<name>A0A6N7X4F5_9FIRM</name>
<evidence type="ECO:0000256" key="5">
    <source>
        <dbReference type="PIRSR" id="PIRSR036492-1"/>
    </source>
</evidence>
<keyword evidence="3" id="KW-0520">NAD</keyword>
<dbReference type="SUPFAM" id="SSF53720">
    <property type="entry name" value="ALDH-like"/>
    <property type="match status" value="1"/>
</dbReference>
<dbReference type="FunFam" id="3.40.309.10:FF:000003">
    <property type="entry name" value="Aldehyde dehydrogenase"/>
    <property type="match status" value="1"/>
</dbReference>
<dbReference type="InterPro" id="IPR016160">
    <property type="entry name" value="Ald_DH_CS_CYS"/>
</dbReference>
<comment type="similarity">
    <text evidence="1 4 7">Belongs to the aldehyde dehydrogenase family.</text>
</comment>
<dbReference type="InterPro" id="IPR012394">
    <property type="entry name" value="Aldehyde_DH_NAD(P)"/>
</dbReference>
<dbReference type="InterPro" id="IPR016163">
    <property type="entry name" value="Ald_DH_C"/>
</dbReference>
<keyword evidence="10" id="KW-1185">Reference proteome</keyword>
<keyword evidence="2 4" id="KW-0560">Oxidoreductase</keyword>
<dbReference type="InterPro" id="IPR016162">
    <property type="entry name" value="Ald_DH_N"/>
</dbReference>
<feature type="domain" description="Aldehyde dehydrogenase" evidence="8">
    <location>
        <begin position="22"/>
        <end position="428"/>
    </location>
</feature>
<dbReference type="PROSITE" id="PS00687">
    <property type="entry name" value="ALDEHYDE_DEHYDR_GLU"/>
    <property type="match status" value="1"/>
</dbReference>
<dbReference type="Proteomes" id="UP000469424">
    <property type="component" value="Unassembled WGS sequence"/>
</dbReference>
<dbReference type="PIRSF" id="PIRSF036492">
    <property type="entry name" value="ALDH"/>
    <property type="match status" value="1"/>
</dbReference>
<dbReference type="PROSITE" id="PS00070">
    <property type="entry name" value="ALDEHYDE_DEHYDR_CYS"/>
    <property type="match status" value="1"/>
</dbReference>
<dbReference type="Gene3D" id="3.40.605.10">
    <property type="entry name" value="Aldehyde Dehydrogenase, Chain A, domain 1"/>
    <property type="match status" value="1"/>
</dbReference>
<gene>
    <name evidence="9" type="ORF">FYJ65_04045</name>
</gene>
<dbReference type="GO" id="GO:0005737">
    <property type="term" value="C:cytoplasm"/>
    <property type="evidence" value="ECO:0007669"/>
    <property type="project" value="TreeGrafter"/>
</dbReference>
<evidence type="ECO:0000256" key="4">
    <source>
        <dbReference type="PIRNR" id="PIRNR036492"/>
    </source>
</evidence>
<dbReference type="RefSeq" id="WP_154554084.1">
    <property type="nucleotide sequence ID" value="NZ_VUNA01000006.1"/>
</dbReference>
<dbReference type="GO" id="GO:0006081">
    <property type="term" value="P:aldehyde metabolic process"/>
    <property type="evidence" value="ECO:0007669"/>
    <property type="project" value="InterPro"/>
</dbReference>
<dbReference type="PANTHER" id="PTHR43570:SF16">
    <property type="entry name" value="ALDEHYDE DEHYDROGENASE TYPE III, ISOFORM Q"/>
    <property type="match status" value="1"/>
</dbReference>
<evidence type="ECO:0000256" key="6">
    <source>
        <dbReference type="PROSITE-ProRule" id="PRU10007"/>
    </source>
</evidence>
<evidence type="ECO:0000256" key="3">
    <source>
        <dbReference type="ARBA" id="ARBA00023027"/>
    </source>
</evidence>
<comment type="caution">
    <text evidence="9">The sequence shown here is derived from an EMBL/GenBank/DDBJ whole genome shotgun (WGS) entry which is preliminary data.</text>
</comment>
<evidence type="ECO:0000256" key="1">
    <source>
        <dbReference type="ARBA" id="ARBA00009986"/>
    </source>
</evidence>
<evidence type="ECO:0000313" key="10">
    <source>
        <dbReference type="Proteomes" id="UP000469424"/>
    </source>
</evidence>
<evidence type="ECO:0000313" key="9">
    <source>
        <dbReference type="EMBL" id="MST70517.1"/>
    </source>
</evidence>
<proteinExistence type="inferred from homology"/>
<accession>A0A6N7X4F5</accession>
<dbReference type="Pfam" id="PF00171">
    <property type="entry name" value="Aldedh"/>
    <property type="match status" value="1"/>
</dbReference>
<dbReference type="GO" id="GO:0004029">
    <property type="term" value="F:aldehyde dehydrogenase (NAD+) activity"/>
    <property type="evidence" value="ECO:0007669"/>
    <property type="project" value="TreeGrafter"/>
</dbReference>
<dbReference type="Gene3D" id="3.40.309.10">
    <property type="entry name" value="Aldehyde Dehydrogenase, Chain A, domain 2"/>
    <property type="match status" value="1"/>
</dbReference>
<evidence type="ECO:0000259" key="8">
    <source>
        <dbReference type="Pfam" id="PF00171"/>
    </source>
</evidence>
<organism evidence="9 10">
    <name type="scientific">Mogibacterium kristiansenii</name>
    <dbReference type="NCBI Taxonomy" id="2606708"/>
    <lineage>
        <taxon>Bacteria</taxon>
        <taxon>Bacillati</taxon>
        <taxon>Bacillota</taxon>
        <taxon>Clostridia</taxon>
        <taxon>Peptostreptococcales</taxon>
        <taxon>Anaerovoracaceae</taxon>
        <taxon>Mogibacterium</taxon>
    </lineage>
</organism>
<reference evidence="9 10" key="1">
    <citation type="submission" date="2019-08" db="EMBL/GenBank/DDBJ databases">
        <title>In-depth cultivation of the pig gut microbiome towards novel bacterial diversity and tailored functional studies.</title>
        <authorList>
            <person name="Wylensek D."/>
            <person name="Hitch T.C.A."/>
            <person name="Clavel T."/>
        </authorList>
    </citation>
    <scope>NUCLEOTIDE SEQUENCE [LARGE SCALE GENOMIC DNA]</scope>
    <source>
        <strain evidence="9 10">WCA-MUC-591-APC-4B</strain>
    </source>
</reference>
<feature type="active site" evidence="5 6">
    <location>
        <position position="212"/>
    </location>
</feature>
<dbReference type="PANTHER" id="PTHR43570">
    <property type="entry name" value="ALDEHYDE DEHYDROGENASE"/>
    <property type="match status" value="1"/>
</dbReference>